<feature type="domain" description="GGDEF" evidence="3">
    <location>
        <begin position="357"/>
        <end position="489"/>
    </location>
</feature>
<evidence type="ECO:0000313" key="5">
    <source>
        <dbReference type="Proteomes" id="UP000680865"/>
    </source>
</evidence>
<evidence type="ECO:0000256" key="1">
    <source>
        <dbReference type="SAM" id="Phobius"/>
    </source>
</evidence>
<dbReference type="CDD" id="cd01949">
    <property type="entry name" value="GGDEF"/>
    <property type="match status" value="1"/>
</dbReference>
<dbReference type="Proteomes" id="UP000680865">
    <property type="component" value="Unassembled WGS sequence"/>
</dbReference>
<evidence type="ECO:0000259" key="3">
    <source>
        <dbReference type="PROSITE" id="PS50887"/>
    </source>
</evidence>
<dbReference type="RefSeq" id="WP_212997575.1">
    <property type="nucleotide sequence ID" value="NZ_BAAATW010000008.1"/>
</dbReference>
<feature type="transmembrane region" description="Helical" evidence="1">
    <location>
        <begin position="38"/>
        <end position="58"/>
    </location>
</feature>
<feature type="transmembrane region" description="Helical" evidence="1">
    <location>
        <begin position="200"/>
        <end position="219"/>
    </location>
</feature>
<dbReference type="Gene3D" id="3.20.20.450">
    <property type="entry name" value="EAL domain"/>
    <property type="match status" value="1"/>
</dbReference>
<keyword evidence="1" id="KW-0472">Membrane</keyword>
<keyword evidence="1" id="KW-0812">Transmembrane</keyword>
<gene>
    <name evidence="4" type="ORF">Aco04nite_27130</name>
</gene>
<proteinExistence type="predicted"/>
<protein>
    <recommendedName>
        <fullName evidence="6">Diguanylate cyclase/phosphodiesterase</fullName>
    </recommendedName>
</protein>
<dbReference type="PROSITE" id="PS50883">
    <property type="entry name" value="EAL"/>
    <property type="match status" value="1"/>
</dbReference>
<dbReference type="SUPFAM" id="SSF55073">
    <property type="entry name" value="Nucleotide cyclase"/>
    <property type="match status" value="1"/>
</dbReference>
<organism evidence="4 5">
    <name type="scientific">Winogradskya consettensis</name>
    <dbReference type="NCBI Taxonomy" id="113560"/>
    <lineage>
        <taxon>Bacteria</taxon>
        <taxon>Bacillati</taxon>
        <taxon>Actinomycetota</taxon>
        <taxon>Actinomycetes</taxon>
        <taxon>Micromonosporales</taxon>
        <taxon>Micromonosporaceae</taxon>
        <taxon>Winogradskya</taxon>
    </lineage>
</organism>
<sequence length="757" mass="81287">MRVTKGTWALGVVLLFGLLVSSARVVTQPQGAEANEDFFRSFLVTSLIATVMTWIAACKGPAAARRPWRWIAIAFTVLLVPQPLAVVVAVIHGSLPLWAVMVVLICRLLWGALLLVGILMFPMRPLSGQQRTRFAADIATVIGGGFVISWYFQLGPAVTTRQAGLDALTVIGFPIADLVLIFGLCALLMRNGVASWRGPLPLFLAGLATFLVSDVIYAHDILMQGPMAWSTPLSLVLNAGDLIMALAAGVHVRNPDAGSEVPAEESRTGVAYLPYAALLAGYTMLLVAAWREGEIYPWGGLAAGVIVMTGAVVLRQVIALRENHRLVVHDHLTGLANRISADAALAAACRRQQQEGAASAILLIDLDGFKKINDTRGHEAGDALLAAFAAILKRTVRATDVAARVGGDEFVIVLDRPGSTDQAIAVARRILDAAAEPTRIGDVDIRINASVGVAMTEAGVDATTVRHRADMAMYVAKRGGRNGIQLWHAELEEVAAADDVFETDLAAAVTAGQLRVYYQPLIELATGEISGVEALVRWEHPVLGMIPPDRFIAIAERTGSIEQIGLWVIDQAAAQVRGWQRDLGRHLHLSVNLSPRQLVQPDLVDQIRTRVAATGLNPRDLVLELTESALVHGTEAVTVLEDIRSLGIRIAVDDFGTGYSSLRYLTRLPVDILKLDRCFVAELNGEPEGSAVAEAVLRLARALHMVTVAEGIETAAQANELTLLGYDAGQGYHYSRPLPADAMESLLIQRSKVRPAS</sequence>
<dbReference type="InterPro" id="IPR001633">
    <property type="entry name" value="EAL_dom"/>
</dbReference>
<feature type="transmembrane region" description="Helical" evidence="1">
    <location>
        <begin position="134"/>
        <end position="152"/>
    </location>
</feature>
<dbReference type="PANTHER" id="PTHR44757">
    <property type="entry name" value="DIGUANYLATE CYCLASE DGCP"/>
    <property type="match status" value="1"/>
</dbReference>
<dbReference type="CDD" id="cd01948">
    <property type="entry name" value="EAL"/>
    <property type="match status" value="1"/>
</dbReference>
<dbReference type="PROSITE" id="PS50887">
    <property type="entry name" value="GGDEF"/>
    <property type="match status" value="1"/>
</dbReference>
<dbReference type="InterPro" id="IPR043128">
    <property type="entry name" value="Rev_trsase/Diguanyl_cyclase"/>
</dbReference>
<reference evidence="4" key="1">
    <citation type="submission" date="2021-03" db="EMBL/GenBank/DDBJ databases">
        <title>Whole genome shotgun sequence of Actinoplanes consettensis NBRC 14913.</title>
        <authorList>
            <person name="Komaki H."/>
            <person name="Tamura T."/>
        </authorList>
    </citation>
    <scope>NUCLEOTIDE SEQUENCE</scope>
    <source>
        <strain evidence="4">NBRC 14913</strain>
    </source>
</reference>
<name>A0A919VQG6_9ACTN</name>
<dbReference type="Pfam" id="PF00563">
    <property type="entry name" value="EAL"/>
    <property type="match status" value="1"/>
</dbReference>
<dbReference type="Gene3D" id="3.30.70.270">
    <property type="match status" value="1"/>
</dbReference>
<dbReference type="AlphaFoldDB" id="A0A919VQG6"/>
<feature type="transmembrane region" description="Helical" evidence="1">
    <location>
        <begin position="295"/>
        <end position="314"/>
    </location>
</feature>
<dbReference type="PANTHER" id="PTHR44757:SF2">
    <property type="entry name" value="BIOFILM ARCHITECTURE MAINTENANCE PROTEIN MBAA"/>
    <property type="match status" value="1"/>
</dbReference>
<feature type="transmembrane region" description="Helical" evidence="1">
    <location>
        <begin position="97"/>
        <end position="122"/>
    </location>
</feature>
<feature type="domain" description="EAL" evidence="2">
    <location>
        <begin position="498"/>
        <end position="751"/>
    </location>
</feature>
<feature type="transmembrane region" description="Helical" evidence="1">
    <location>
        <begin position="270"/>
        <end position="289"/>
    </location>
</feature>
<dbReference type="InterPro" id="IPR029787">
    <property type="entry name" value="Nucleotide_cyclase"/>
</dbReference>
<feature type="transmembrane region" description="Helical" evidence="1">
    <location>
        <begin position="167"/>
        <end position="188"/>
    </location>
</feature>
<dbReference type="EMBL" id="BOQP01000011">
    <property type="protein sequence ID" value="GIM71800.1"/>
    <property type="molecule type" value="Genomic_DNA"/>
</dbReference>
<accession>A0A919VQG6</accession>
<evidence type="ECO:0000259" key="2">
    <source>
        <dbReference type="PROSITE" id="PS50883"/>
    </source>
</evidence>
<feature type="transmembrane region" description="Helical" evidence="1">
    <location>
        <begin position="70"/>
        <end position="91"/>
    </location>
</feature>
<keyword evidence="5" id="KW-1185">Reference proteome</keyword>
<dbReference type="InterPro" id="IPR035919">
    <property type="entry name" value="EAL_sf"/>
</dbReference>
<dbReference type="SMART" id="SM00267">
    <property type="entry name" value="GGDEF"/>
    <property type="match status" value="1"/>
</dbReference>
<comment type="caution">
    <text evidence="4">The sequence shown here is derived from an EMBL/GenBank/DDBJ whole genome shotgun (WGS) entry which is preliminary data.</text>
</comment>
<dbReference type="InterPro" id="IPR052155">
    <property type="entry name" value="Biofilm_reg_signaling"/>
</dbReference>
<evidence type="ECO:0008006" key="6">
    <source>
        <dbReference type="Google" id="ProtNLM"/>
    </source>
</evidence>
<dbReference type="SUPFAM" id="SSF141868">
    <property type="entry name" value="EAL domain-like"/>
    <property type="match status" value="1"/>
</dbReference>
<dbReference type="SMART" id="SM00052">
    <property type="entry name" value="EAL"/>
    <property type="match status" value="1"/>
</dbReference>
<keyword evidence="1" id="KW-1133">Transmembrane helix</keyword>
<dbReference type="NCBIfam" id="TIGR00254">
    <property type="entry name" value="GGDEF"/>
    <property type="match status" value="1"/>
</dbReference>
<dbReference type="Pfam" id="PF00990">
    <property type="entry name" value="GGDEF"/>
    <property type="match status" value="1"/>
</dbReference>
<dbReference type="InterPro" id="IPR000160">
    <property type="entry name" value="GGDEF_dom"/>
</dbReference>
<evidence type="ECO:0000313" key="4">
    <source>
        <dbReference type="EMBL" id="GIM71800.1"/>
    </source>
</evidence>
<dbReference type="FunFam" id="3.30.70.270:FF:000001">
    <property type="entry name" value="Diguanylate cyclase domain protein"/>
    <property type="match status" value="1"/>
</dbReference>